<dbReference type="PROSITE" id="PS51257">
    <property type="entry name" value="PROKAR_LIPOPROTEIN"/>
    <property type="match status" value="1"/>
</dbReference>
<evidence type="ECO:0000256" key="1">
    <source>
        <dbReference type="SAM" id="MobiDB-lite"/>
    </source>
</evidence>
<feature type="region of interest" description="Disordered" evidence="1">
    <location>
        <begin position="56"/>
        <end position="75"/>
    </location>
</feature>
<protein>
    <submittedName>
        <fullName evidence="2">Uncharacterized protein</fullName>
    </submittedName>
</protein>
<reference evidence="2 3" key="1">
    <citation type="submission" date="2018-08" db="EMBL/GenBank/DDBJ databases">
        <title>A genome reference for cultivated species of the human gut microbiota.</title>
        <authorList>
            <person name="Zou Y."/>
            <person name="Xue W."/>
            <person name="Luo G."/>
        </authorList>
    </citation>
    <scope>NUCLEOTIDE SEQUENCE [LARGE SCALE GENOMIC DNA]</scope>
    <source>
        <strain evidence="2 3">AF26-20BH</strain>
    </source>
</reference>
<evidence type="ECO:0000313" key="3">
    <source>
        <dbReference type="Proteomes" id="UP000283310"/>
    </source>
</evidence>
<dbReference type="EMBL" id="QRTW01000014">
    <property type="protein sequence ID" value="RGR13053.1"/>
    <property type="molecule type" value="Genomic_DNA"/>
</dbReference>
<accession>A0A412DLV7</accession>
<sequence>MIFSKYRREKTSYSPQNHLHIPIIGLACRHRRERKPMVRKPEATLPQQARYAADYKQDACTNNVPPAGTRRTNRW</sequence>
<proteinExistence type="predicted"/>
<evidence type="ECO:0000313" key="2">
    <source>
        <dbReference type="EMBL" id="RGR13053.1"/>
    </source>
</evidence>
<dbReference type="AlphaFoldDB" id="A0A412DLV7"/>
<name>A0A412DLV7_BACSE</name>
<gene>
    <name evidence="2" type="ORF">DWY65_09735</name>
</gene>
<organism evidence="2 3">
    <name type="scientific">Bacteroides stercoris</name>
    <dbReference type="NCBI Taxonomy" id="46506"/>
    <lineage>
        <taxon>Bacteria</taxon>
        <taxon>Pseudomonadati</taxon>
        <taxon>Bacteroidota</taxon>
        <taxon>Bacteroidia</taxon>
        <taxon>Bacteroidales</taxon>
        <taxon>Bacteroidaceae</taxon>
        <taxon>Bacteroides</taxon>
    </lineage>
</organism>
<dbReference type="Proteomes" id="UP000283310">
    <property type="component" value="Unassembled WGS sequence"/>
</dbReference>
<comment type="caution">
    <text evidence="2">The sequence shown here is derived from an EMBL/GenBank/DDBJ whole genome shotgun (WGS) entry which is preliminary data.</text>
</comment>